<accession>A0A3L7JFJ0</accession>
<comment type="caution">
    <text evidence="6">The sequence shown here is derived from an EMBL/GenBank/DDBJ whole genome shotgun (WGS) entry which is preliminary data.</text>
</comment>
<dbReference type="InterPro" id="IPR000595">
    <property type="entry name" value="cNMP-bd_dom"/>
</dbReference>
<dbReference type="InterPro" id="IPR050397">
    <property type="entry name" value="Env_Response_Regulators"/>
</dbReference>
<evidence type="ECO:0000256" key="3">
    <source>
        <dbReference type="ARBA" id="ARBA00023163"/>
    </source>
</evidence>
<dbReference type="Pfam" id="PF00027">
    <property type="entry name" value="cNMP_binding"/>
    <property type="match status" value="1"/>
</dbReference>
<dbReference type="InterPro" id="IPR018490">
    <property type="entry name" value="cNMP-bd_dom_sf"/>
</dbReference>
<dbReference type="CDD" id="cd00092">
    <property type="entry name" value="HTH_CRP"/>
    <property type="match status" value="1"/>
</dbReference>
<feature type="domain" description="HTH crp-type" evidence="5">
    <location>
        <begin position="148"/>
        <end position="221"/>
    </location>
</feature>
<keyword evidence="7" id="KW-1185">Reference proteome</keyword>
<dbReference type="CDD" id="cd00038">
    <property type="entry name" value="CAP_ED"/>
    <property type="match status" value="1"/>
</dbReference>
<keyword evidence="1" id="KW-0805">Transcription regulation</keyword>
<proteinExistence type="predicted"/>
<dbReference type="InterPro" id="IPR014710">
    <property type="entry name" value="RmlC-like_jellyroll"/>
</dbReference>
<sequence length="232" mass="26126">MKKLDESLLSDLPPFSQLDGSQIREILDLAKTKRFEENVTVFEEGAEAERFYLLLDGTVRALHVTPEGEHVTALHVPAGQLFGFAAAFGRSTYPATVETAAEAVTLWWPMSLWPQFVARYPGFATESYRTIGQRLNEMQTRVVELSVLHVEQRVARTLLRLIQQSGRQEDGGIVIDFPITRRDLSDMTGTTLHTVSRLLSGWEKKGVVQSERKHITVCKPERLHALSEGRPV</sequence>
<dbReference type="GO" id="GO:0003677">
    <property type="term" value="F:DNA binding"/>
    <property type="evidence" value="ECO:0007669"/>
    <property type="project" value="UniProtKB-KW"/>
</dbReference>
<evidence type="ECO:0000259" key="4">
    <source>
        <dbReference type="PROSITE" id="PS50042"/>
    </source>
</evidence>
<dbReference type="PROSITE" id="PS51063">
    <property type="entry name" value="HTH_CRP_2"/>
    <property type="match status" value="1"/>
</dbReference>
<dbReference type="SUPFAM" id="SSF46785">
    <property type="entry name" value="Winged helix' DNA-binding domain"/>
    <property type="match status" value="1"/>
</dbReference>
<dbReference type="SMART" id="SM00100">
    <property type="entry name" value="cNMP"/>
    <property type="match status" value="1"/>
</dbReference>
<keyword evidence="3" id="KW-0804">Transcription</keyword>
<dbReference type="AlphaFoldDB" id="A0A3L7JFJ0"/>
<dbReference type="PANTHER" id="PTHR24567">
    <property type="entry name" value="CRP FAMILY TRANSCRIPTIONAL REGULATORY PROTEIN"/>
    <property type="match status" value="1"/>
</dbReference>
<evidence type="ECO:0000259" key="5">
    <source>
        <dbReference type="PROSITE" id="PS51063"/>
    </source>
</evidence>
<organism evidence="6 7">
    <name type="scientific">Notoacmeibacter ruber</name>
    <dbReference type="NCBI Taxonomy" id="2670375"/>
    <lineage>
        <taxon>Bacteria</taxon>
        <taxon>Pseudomonadati</taxon>
        <taxon>Pseudomonadota</taxon>
        <taxon>Alphaproteobacteria</taxon>
        <taxon>Hyphomicrobiales</taxon>
        <taxon>Notoacmeibacteraceae</taxon>
        <taxon>Notoacmeibacter</taxon>
    </lineage>
</organism>
<evidence type="ECO:0000256" key="2">
    <source>
        <dbReference type="ARBA" id="ARBA00023125"/>
    </source>
</evidence>
<dbReference type="GO" id="GO:0003700">
    <property type="term" value="F:DNA-binding transcription factor activity"/>
    <property type="evidence" value="ECO:0007669"/>
    <property type="project" value="TreeGrafter"/>
</dbReference>
<reference evidence="6 7" key="1">
    <citation type="submission" date="2018-10" db="EMBL/GenBank/DDBJ databases">
        <title>Notoacmeibacter sp. M2BS9Y-3-1, whole genome shotgun sequence.</title>
        <authorList>
            <person name="Tuo L."/>
        </authorList>
    </citation>
    <scope>NUCLEOTIDE SEQUENCE [LARGE SCALE GENOMIC DNA]</scope>
    <source>
        <strain evidence="6 7">M2BS9Y-3-1</strain>
    </source>
</reference>
<evidence type="ECO:0000256" key="1">
    <source>
        <dbReference type="ARBA" id="ARBA00023015"/>
    </source>
</evidence>
<dbReference type="PANTHER" id="PTHR24567:SF28">
    <property type="entry name" value="LISTERIOLYSIN REGULATORY PROTEIN"/>
    <property type="match status" value="1"/>
</dbReference>
<gene>
    <name evidence="6" type="ORF">D8780_06575</name>
</gene>
<keyword evidence="2" id="KW-0238">DNA-binding</keyword>
<evidence type="ECO:0000313" key="7">
    <source>
        <dbReference type="Proteomes" id="UP000281094"/>
    </source>
</evidence>
<feature type="domain" description="Cyclic nucleotide-binding" evidence="4">
    <location>
        <begin position="14"/>
        <end position="97"/>
    </location>
</feature>
<dbReference type="InterPro" id="IPR036390">
    <property type="entry name" value="WH_DNA-bd_sf"/>
</dbReference>
<dbReference type="InterPro" id="IPR036388">
    <property type="entry name" value="WH-like_DNA-bd_sf"/>
</dbReference>
<dbReference type="Gene3D" id="2.60.120.10">
    <property type="entry name" value="Jelly Rolls"/>
    <property type="match status" value="1"/>
</dbReference>
<dbReference type="GO" id="GO:0005829">
    <property type="term" value="C:cytosol"/>
    <property type="evidence" value="ECO:0007669"/>
    <property type="project" value="TreeGrafter"/>
</dbReference>
<dbReference type="InterPro" id="IPR012318">
    <property type="entry name" value="HTH_CRP"/>
</dbReference>
<dbReference type="Pfam" id="PF13545">
    <property type="entry name" value="HTH_Crp_2"/>
    <property type="match status" value="1"/>
</dbReference>
<dbReference type="SUPFAM" id="SSF51206">
    <property type="entry name" value="cAMP-binding domain-like"/>
    <property type="match status" value="1"/>
</dbReference>
<dbReference type="PROSITE" id="PS50042">
    <property type="entry name" value="CNMP_BINDING_3"/>
    <property type="match status" value="1"/>
</dbReference>
<evidence type="ECO:0000313" key="6">
    <source>
        <dbReference type="EMBL" id="RLQ89456.1"/>
    </source>
</evidence>
<dbReference type="PRINTS" id="PR00034">
    <property type="entry name" value="HTHCRP"/>
</dbReference>
<dbReference type="Gene3D" id="1.10.10.10">
    <property type="entry name" value="Winged helix-like DNA-binding domain superfamily/Winged helix DNA-binding domain"/>
    <property type="match status" value="1"/>
</dbReference>
<protein>
    <submittedName>
        <fullName evidence="6">Crp/Fnr family transcriptional regulator</fullName>
    </submittedName>
</protein>
<name>A0A3L7JFJ0_9HYPH</name>
<dbReference type="SMART" id="SM00419">
    <property type="entry name" value="HTH_CRP"/>
    <property type="match status" value="1"/>
</dbReference>
<dbReference type="Proteomes" id="UP000281094">
    <property type="component" value="Unassembled WGS sequence"/>
</dbReference>
<dbReference type="EMBL" id="RCWN01000001">
    <property type="protein sequence ID" value="RLQ89456.1"/>
    <property type="molecule type" value="Genomic_DNA"/>
</dbReference>